<dbReference type="GO" id="GO:0009225">
    <property type="term" value="P:nucleotide-sugar metabolic process"/>
    <property type="evidence" value="ECO:0007669"/>
    <property type="project" value="InterPro"/>
</dbReference>
<keyword evidence="5" id="KW-0520">NAD</keyword>
<evidence type="ECO:0000256" key="1">
    <source>
        <dbReference type="ARBA" id="ARBA00001539"/>
    </source>
</evidence>
<comment type="similarity">
    <text evidence="3 7">Belongs to the NAD(P)-dependent epimerase/dehydratase family. dTDP-glucose dehydratase subfamily.</text>
</comment>
<sequence length="375" mass="41514">MKSRAIETMSSSKNSPREARRFLVTGGAGFIGSAVARHLIEASDHEVLVVDALTYAGNPASLEPVADHPRYRFLKADIRDGEAMAGAMAEFDPDVVMHLAAESHVDRSIDGPMVFVDTNVVGTAVLLQAALRHFQGLGEERKARFRFHHISTDEVFGSLGPEGFFTETTAYDPRSPYSASKAASDHLVRAWHHTYGLPIVLTNCSNNYGPYHFPEKLIPLVILNALEGKPLPVYGKGENVRDWLYVDDHARALVRVAEQGEPGETYAIGGHNERSNIDVVRTICGLLDTIRPDPAGPHERLITFVTDRPGHDARYAIDASKIEAELGWRPEESFESGLEKTVRWYLNNEAWWSAIRSGRYHGERLGLTSNGKTES</sequence>
<dbReference type="InterPro" id="IPR005888">
    <property type="entry name" value="dTDP_Gluc_deHydtase"/>
</dbReference>
<dbReference type="AlphaFoldDB" id="A0A371X459"/>
<dbReference type="EC" id="4.2.1.46" evidence="4 7"/>
<dbReference type="InterPro" id="IPR016040">
    <property type="entry name" value="NAD(P)-bd_dom"/>
</dbReference>
<dbReference type="InterPro" id="IPR036291">
    <property type="entry name" value="NAD(P)-bd_dom_sf"/>
</dbReference>
<evidence type="ECO:0000256" key="5">
    <source>
        <dbReference type="ARBA" id="ARBA00023027"/>
    </source>
</evidence>
<dbReference type="EMBL" id="QURL01000004">
    <property type="protein sequence ID" value="RFC63804.1"/>
    <property type="molecule type" value="Genomic_DNA"/>
</dbReference>
<gene>
    <name evidence="9" type="primary">rfbB</name>
    <name evidence="9" type="ORF">DYI37_12095</name>
</gene>
<evidence type="ECO:0000256" key="7">
    <source>
        <dbReference type="RuleBase" id="RU004473"/>
    </source>
</evidence>
<evidence type="ECO:0000313" key="10">
    <source>
        <dbReference type="Proteomes" id="UP000264310"/>
    </source>
</evidence>
<evidence type="ECO:0000259" key="8">
    <source>
        <dbReference type="Pfam" id="PF16363"/>
    </source>
</evidence>
<evidence type="ECO:0000256" key="6">
    <source>
        <dbReference type="ARBA" id="ARBA00023239"/>
    </source>
</evidence>
<dbReference type="NCBIfam" id="TIGR01181">
    <property type="entry name" value="dTDP_gluc_dehyt"/>
    <property type="match status" value="1"/>
</dbReference>
<comment type="cofactor">
    <cofactor evidence="2 7">
        <name>NAD(+)</name>
        <dbReference type="ChEBI" id="CHEBI:57540"/>
    </cofactor>
</comment>
<dbReference type="PANTHER" id="PTHR43000">
    <property type="entry name" value="DTDP-D-GLUCOSE 4,6-DEHYDRATASE-RELATED"/>
    <property type="match status" value="1"/>
</dbReference>
<dbReference type="SUPFAM" id="SSF51735">
    <property type="entry name" value="NAD(P)-binding Rossmann-fold domains"/>
    <property type="match status" value="1"/>
</dbReference>
<evidence type="ECO:0000313" key="9">
    <source>
        <dbReference type="EMBL" id="RFC63804.1"/>
    </source>
</evidence>
<keyword evidence="6 7" id="KW-0456">Lyase</keyword>
<accession>A0A371X459</accession>
<evidence type="ECO:0000256" key="3">
    <source>
        <dbReference type="ARBA" id="ARBA00008178"/>
    </source>
</evidence>
<comment type="catalytic activity">
    <reaction evidence="1 7">
        <text>dTDP-alpha-D-glucose = dTDP-4-dehydro-6-deoxy-alpha-D-glucose + H2O</text>
        <dbReference type="Rhea" id="RHEA:17221"/>
        <dbReference type="ChEBI" id="CHEBI:15377"/>
        <dbReference type="ChEBI" id="CHEBI:57477"/>
        <dbReference type="ChEBI" id="CHEBI:57649"/>
        <dbReference type="EC" id="4.2.1.46"/>
    </reaction>
</comment>
<dbReference type="Pfam" id="PF16363">
    <property type="entry name" value="GDP_Man_Dehyd"/>
    <property type="match status" value="1"/>
</dbReference>
<organism evidence="9 10">
    <name type="scientific">Fulvimarina endophytica</name>
    <dbReference type="NCBI Taxonomy" id="2293836"/>
    <lineage>
        <taxon>Bacteria</taxon>
        <taxon>Pseudomonadati</taxon>
        <taxon>Pseudomonadota</taxon>
        <taxon>Alphaproteobacteria</taxon>
        <taxon>Hyphomicrobiales</taxon>
        <taxon>Aurantimonadaceae</taxon>
        <taxon>Fulvimarina</taxon>
    </lineage>
</organism>
<protein>
    <recommendedName>
        <fullName evidence="4 7">dTDP-glucose 4,6-dehydratase</fullName>
        <ecNumber evidence="4 7">4.2.1.46</ecNumber>
    </recommendedName>
</protein>
<dbReference type="CDD" id="cd05246">
    <property type="entry name" value="dTDP_GD_SDR_e"/>
    <property type="match status" value="1"/>
</dbReference>
<reference evidence="9 10" key="1">
    <citation type="submission" date="2018-08" db="EMBL/GenBank/DDBJ databases">
        <title>Fulvimarina sp. 85, whole genome shotgun sequence.</title>
        <authorList>
            <person name="Tuo L."/>
        </authorList>
    </citation>
    <scope>NUCLEOTIDE SEQUENCE [LARGE SCALE GENOMIC DNA]</scope>
    <source>
        <strain evidence="9 10">85</strain>
    </source>
</reference>
<dbReference type="Gene3D" id="3.90.25.10">
    <property type="entry name" value="UDP-galactose 4-epimerase, domain 1"/>
    <property type="match status" value="1"/>
</dbReference>
<evidence type="ECO:0000256" key="4">
    <source>
        <dbReference type="ARBA" id="ARBA00011990"/>
    </source>
</evidence>
<dbReference type="OrthoDB" id="9801785at2"/>
<keyword evidence="10" id="KW-1185">Reference proteome</keyword>
<proteinExistence type="inferred from homology"/>
<comment type="caution">
    <text evidence="9">The sequence shown here is derived from an EMBL/GenBank/DDBJ whole genome shotgun (WGS) entry which is preliminary data.</text>
</comment>
<dbReference type="GO" id="GO:0008460">
    <property type="term" value="F:dTDP-glucose 4,6-dehydratase activity"/>
    <property type="evidence" value="ECO:0007669"/>
    <property type="project" value="UniProtKB-EC"/>
</dbReference>
<evidence type="ECO:0000256" key="2">
    <source>
        <dbReference type="ARBA" id="ARBA00001911"/>
    </source>
</evidence>
<feature type="domain" description="NAD(P)-binding" evidence="8">
    <location>
        <begin position="23"/>
        <end position="341"/>
    </location>
</feature>
<name>A0A371X459_9HYPH</name>
<dbReference type="Gene3D" id="3.40.50.720">
    <property type="entry name" value="NAD(P)-binding Rossmann-like Domain"/>
    <property type="match status" value="1"/>
</dbReference>
<dbReference type="Proteomes" id="UP000264310">
    <property type="component" value="Unassembled WGS sequence"/>
</dbReference>